<feature type="compositionally biased region" description="Basic and acidic residues" evidence="1">
    <location>
        <begin position="283"/>
        <end position="298"/>
    </location>
</feature>
<dbReference type="RefSeq" id="WP_207673108.1">
    <property type="nucleotide sequence ID" value="NZ_JAFREM010000013.1"/>
</dbReference>
<dbReference type="EMBL" id="JAFREM010000013">
    <property type="protein sequence ID" value="MBO1306176.1"/>
    <property type="molecule type" value="Genomic_DNA"/>
</dbReference>
<reference evidence="2 3" key="1">
    <citation type="submission" date="2021-03" db="EMBL/GenBank/DDBJ databases">
        <title>Enterococcal diversity collection.</title>
        <authorList>
            <person name="Gilmore M.S."/>
            <person name="Schwartzman J."/>
            <person name="Van Tyne D."/>
            <person name="Martin M."/>
            <person name="Earl A.M."/>
            <person name="Manson A.L."/>
            <person name="Straub T."/>
            <person name="Salamzade R."/>
            <person name="Saavedra J."/>
            <person name="Lebreton F."/>
            <person name="Prichula J."/>
            <person name="Schaufler K."/>
            <person name="Gaca A."/>
            <person name="Sgardioli B."/>
            <person name="Wagenaar J."/>
            <person name="Strong T."/>
        </authorList>
    </citation>
    <scope>NUCLEOTIDE SEQUENCE [LARGE SCALE GENOMIC DNA]</scope>
    <source>
        <strain evidence="2 3">669A</strain>
    </source>
</reference>
<feature type="compositionally biased region" description="Basic residues" evidence="1">
    <location>
        <begin position="325"/>
        <end position="352"/>
    </location>
</feature>
<evidence type="ECO:0000313" key="3">
    <source>
        <dbReference type="Proteomes" id="UP000664601"/>
    </source>
</evidence>
<sequence>MANVEAKLETKSETKVGVKAKGSIKLEKRQVLTMKVDSLSQRFEEYYKNKPNDSYIIQCAAAVLVRNAFSPLDFSDLSKSLIRNCFLSGENLTSVRHLCVYFRPYFNDKEWDTVIARLYKTPQERSEINENYRLHIEKLIPLLHSGECAVEKKHNLKAAFEDGTGKLHNWSLSNVVTHLTPQEAHAILTIFGELTIFQKDGVRQFTRVVWLDYAVDEKHRSFDVRKEDDPLYEPKEDEESGAVKSTEKSVSKDSEVTSGGKKKDSSSSKKSEQQVTSGASTPPEKDTSEKAATGEKNTKANKKPQLSKSLKGYLSKTSKNGKPEKNKKKDKGKKQKNKNKNNGGKKKKKKRK</sequence>
<comment type="caution">
    <text evidence="2">The sequence shown here is derived from an EMBL/GenBank/DDBJ whole genome shotgun (WGS) entry which is preliminary data.</text>
</comment>
<dbReference type="Proteomes" id="UP000664601">
    <property type="component" value="Unassembled WGS sequence"/>
</dbReference>
<accession>A0ABS3L962</accession>
<proteinExistence type="predicted"/>
<organism evidence="2 3">
    <name type="scientific">Candidatus Enterococcus moelleringii</name>
    <dbReference type="NCBI Taxonomy" id="2815325"/>
    <lineage>
        <taxon>Bacteria</taxon>
        <taxon>Bacillati</taxon>
        <taxon>Bacillota</taxon>
        <taxon>Bacilli</taxon>
        <taxon>Lactobacillales</taxon>
        <taxon>Enterococcaceae</taxon>
        <taxon>Enterococcus</taxon>
    </lineage>
</organism>
<name>A0ABS3L962_9ENTE</name>
<evidence type="ECO:0000313" key="2">
    <source>
        <dbReference type="EMBL" id="MBO1306176.1"/>
    </source>
</evidence>
<evidence type="ECO:0000256" key="1">
    <source>
        <dbReference type="SAM" id="MobiDB-lite"/>
    </source>
</evidence>
<feature type="compositionally biased region" description="Basic and acidic residues" evidence="1">
    <location>
        <begin position="245"/>
        <end position="272"/>
    </location>
</feature>
<protein>
    <submittedName>
        <fullName evidence="2">Uncharacterized protein</fullName>
    </submittedName>
</protein>
<gene>
    <name evidence="2" type="ORF">JZO70_08390</name>
</gene>
<keyword evidence="3" id="KW-1185">Reference proteome</keyword>
<feature type="region of interest" description="Disordered" evidence="1">
    <location>
        <begin position="229"/>
        <end position="352"/>
    </location>
</feature>